<feature type="domain" description="Plant heme peroxidase family profile" evidence="21">
    <location>
        <begin position="1054"/>
        <end position="1303"/>
    </location>
</feature>
<dbReference type="InterPro" id="IPR010255">
    <property type="entry name" value="Haem_peroxidase_sf"/>
</dbReference>
<evidence type="ECO:0000256" key="14">
    <source>
        <dbReference type="PIRSR" id="PIRSR600823-1"/>
    </source>
</evidence>
<dbReference type="SUPFAM" id="SSF51110">
    <property type="entry name" value="alpha-D-mannose-specific plant lectins"/>
    <property type="match status" value="1"/>
</dbReference>
<evidence type="ECO:0000256" key="15">
    <source>
        <dbReference type="PIRSR" id="PIRSR600823-2"/>
    </source>
</evidence>
<proteinExistence type="inferred from homology"/>
<dbReference type="GO" id="GO:0020037">
    <property type="term" value="F:heme binding"/>
    <property type="evidence" value="ECO:0007669"/>
    <property type="project" value="InterPro"/>
</dbReference>
<evidence type="ECO:0000256" key="13">
    <source>
        <dbReference type="ARBA" id="ARBA00023180"/>
    </source>
</evidence>
<keyword evidence="24" id="KW-1185">Reference proteome</keyword>
<feature type="site" description="Transition state stabilizer" evidence="17">
    <location>
        <position position="1417"/>
    </location>
</feature>
<dbReference type="FunFam" id="1.10.420.10:FF:000001">
    <property type="entry name" value="Peroxidase"/>
    <property type="match status" value="3"/>
</dbReference>
<dbReference type="Gene3D" id="1.10.420.10">
    <property type="entry name" value="Peroxidase, domain 2"/>
    <property type="match status" value="3"/>
</dbReference>
<feature type="binding site" description="axial binding residue" evidence="16">
    <location>
        <position position="1549"/>
    </location>
    <ligand>
        <name>heme b</name>
        <dbReference type="ChEBI" id="CHEBI:60344"/>
    </ligand>
    <ligandPart>
        <name>Fe</name>
        <dbReference type="ChEBI" id="CHEBI:18248"/>
    </ligandPart>
</feature>
<feature type="compositionally biased region" description="Polar residues" evidence="19">
    <location>
        <begin position="954"/>
        <end position="983"/>
    </location>
</feature>
<comment type="caution">
    <text evidence="23">The sequence shown here is derived from an EMBL/GenBank/DDBJ whole genome shotgun (WGS) entry which is preliminary data.</text>
</comment>
<dbReference type="Pfam" id="PF00141">
    <property type="entry name" value="peroxidase"/>
    <property type="match status" value="4"/>
</dbReference>
<sequence>MKNIEVPEFSFYFCSVLLILLVNDGCCDWGSSIHVGHKISLAVPLEYSDGFTGRAFLMDDGNGQVEPNFRVALSAEANKGGYSCSLEVFLGDVKVWNSGHHSQFYTMDTCVLELTEDGDLLLKGAEDQVGWRTGTSGQGVERLRILKTGNLVLVDVFDQIKWQSFNFPTDVMLWGQRLDLATRLTSYPRNSTSFYTFEIQHNKLALHLNSGKLKYSYWEFKPPNNTNISFLELGSKGLVLFNDEHRKMAQIPSWWRSVQALSVRFLALGNETGNLGLYSYSPKKQSFEALFQVLNSKCDFPLACKPYGICTFSNACSCIRLATKEKHMVSNCSEGTSSSAQFCNGTQVEMLELNGVNTVLRDASTRVIVSKTACANLCLDDCKCVAALYSSGHGAKIFRECSIFRLVAGIKQVETGTGTSYMVKVPKGTRYDHKETSVEKWVLIVVGVVDDRVLQLYPKHLRVVPIIPEQCRGVYRLSLRVVPIIPEQCRGRTYVLFMACRFNLLLHAFLWMALATTVFSLSSKFYDKVCSQALTAIKKVVEAAVHREPRMGAYLLRLHFHDCFVNVSSFISYTLYYEKSVRDNLNSMRVLEVLLASEQSHFAQLSRLNNLDWMELSNLGCKNNKPTIKKTMKIGGHLAIDTNLSLLSSQRLDVAHPNHRLAEINPENIRIPTVSLYKFISRPTTEKCLIRVCGVKACRGWVKRSEVGVPSGAWASCSTLFGKSRINIGSIITHCDNQMVCPPERATRSFLFKPWFLKLLTNAGRSIDAEGSTLSANVLLAVVESLLPKRTFHVGPLSYNNLAYELISILDNKKIKVLNITATTESRAATAKISAQETTGRPQTLSTSALIWSTTSNPRTEFKFPRAFFSVSKEDAKLGDKHCDKSWEIRKSGGCKSQPKEGVKKEIGGGNHGLILMSEKSVRDNLNSMRVLEVFLEEIIEKELKKEKLKPPAASSQQPRLKTEAVNQTRNKQQNTTPTSSRLSHGFPHQFPSSRLPLVSSCSHRFFLISQLLSQCLSPSFACHQESSGGRCPQGAPHGNSDLTLYYTKLIFILLQGCDGSLLLDSTSSFETEKNARGNLNSVRGFEVVDQIKAEVDRVCGRPVVSCADILAVAARDSVVALGGPTWKVRLGRRDSTTASRTLADSVLPSASMDLPALVNNFKNQGLNKKDLVALSGGHTIGLSQCVIFRNRIYNATNIDPAFAKERRATCPRTGGNTNLAPFDPTPARFDTAYFKNLVKEKGLLTSDQALFSGGSTDKLVETYSKNPDAFWVDFGKSMIRMGNIKPLTGKQGQIRVNCRKVIYSYDEIKKERTKPLEKKSVTAEAASSQGGRTNSQASNYLFIQFLRSHHNSSIHTMVSPTKFLLHAFLWLALAASAFSLSPNFYDNVCPQALPAIKRVVEAAVHKERRMGASLLRLHFHDCFVNGCDGSLLLDSTSSFETEKNAHGNLNSARGFEVVDQIKAEVDRVCGRPVVSCADILAVAARDSVVALGGPTWKVRLGRRDSTTASRTLADSVLPSASMDLPALINNFKNQGLNKRDLVALSGGHTIGLSQCVIFRNRIYNATNIDPAFAKERRATCPRTGGNTNLAPFDPTPARFDTAYFKNLVKERGLLTSDQALFSGGSTDKLVETYSKNPNAFWVDFGKSMIRMGNIKPLTGKQGQIRVNCRKATLINPSYALLLMGMAPFTFLLHAFLCLALATTSFSLSPKFYDNLCPQALPAIKRIVEAAVHREPRMGASLLRLHFHDCFVNGCDGSLLLDSTSAFETEKNARGNFNSVRGFEVVDQIKAEVDRVCGRPVVSCADILAVAARDSVLVLGGPTWKVRLGRRDSTTASRALADSVLPSASMDLPALISNFKNQGLNTRDLVALSGGHTIGLSQCVIFRNRIYNATNIDPAFAKERRATCPRTGGNTNLAPFDPTPARFDTAYFKNLVKERGLLTSDQALFSGGSTDKLVETYSKNPDAFWVDFGKSMIKMGNIKPLTGNQGQIRVNCRKFSQTNPNDYSQLLRLSYGVSAMASQSHISLDFHLVSSRNRKSPSLVTTRGGRHLFKLLRDAFKGIKQIGVIGWDSQVPNPQNIFCLFFF</sequence>
<dbReference type="Gene3D" id="2.90.10.10">
    <property type="entry name" value="Bulb-type lectin domain"/>
    <property type="match status" value="1"/>
</dbReference>
<feature type="region of interest" description="Disordered" evidence="19">
    <location>
        <begin position="947"/>
        <end position="986"/>
    </location>
</feature>
<keyword evidence="13" id="KW-0325">Glycoprotein</keyword>
<feature type="binding site" evidence="16">
    <location>
        <position position="1594"/>
    </location>
    <ligand>
        <name>Ca(2+)</name>
        <dbReference type="ChEBI" id="CHEBI:29108"/>
        <label>2</label>
    </ligand>
</feature>
<evidence type="ECO:0000256" key="18">
    <source>
        <dbReference type="PIRSR" id="PIRSR600823-5"/>
    </source>
</evidence>
<dbReference type="PRINTS" id="PR00458">
    <property type="entry name" value="PEROXIDASE"/>
</dbReference>
<reference evidence="23 24" key="1">
    <citation type="journal article" date="2021" name="bioRxiv">
        <title>The Gossypium anomalum genome as a resource for cotton improvement and evolutionary analysis of hybrid incompatibility.</title>
        <authorList>
            <person name="Grover C.E."/>
            <person name="Yuan D."/>
            <person name="Arick M.A."/>
            <person name="Miller E.R."/>
            <person name="Hu G."/>
            <person name="Peterson D.G."/>
            <person name="Wendel J.F."/>
            <person name="Udall J.A."/>
        </authorList>
    </citation>
    <scope>NUCLEOTIDE SEQUENCE [LARGE SCALE GENOMIC DNA]</scope>
    <source>
        <strain evidence="23">JFW-Udall</strain>
        <tissue evidence="23">Leaf</tissue>
    </source>
</reference>
<dbReference type="PROSITE" id="PS50873">
    <property type="entry name" value="PEROXIDASE_4"/>
    <property type="match status" value="4"/>
</dbReference>
<evidence type="ECO:0000256" key="1">
    <source>
        <dbReference type="ARBA" id="ARBA00000189"/>
    </source>
</evidence>
<feature type="disulfide bond" evidence="18">
    <location>
        <begin position="1556"/>
        <end position="1581"/>
    </location>
</feature>
<dbReference type="PRINTS" id="PR00461">
    <property type="entry name" value="PLPEROXIDASE"/>
</dbReference>
<evidence type="ECO:0000256" key="8">
    <source>
        <dbReference type="ARBA" id="ARBA00022729"/>
    </source>
</evidence>
<dbReference type="EMBL" id="JAHUZN010000009">
    <property type="protein sequence ID" value="KAG8484452.1"/>
    <property type="molecule type" value="Genomic_DNA"/>
</dbReference>
<comment type="similarity">
    <text evidence="3">Belongs to the peroxidase family. Ascorbate peroxidase subfamily.</text>
</comment>
<feature type="binding site" evidence="15">
    <location>
        <position position="1519"/>
    </location>
    <ligand>
        <name>substrate</name>
    </ligand>
</feature>
<dbReference type="GO" id="GO:0006979">
    <property type="term" value="P:response to oxidative stress"/>
    <property type="evidence" value="ECO:0007669"/>
    <property type="project" value="InterPro"/>
</dbReference>
<dbReference type="PROSITE" id="PS00435">
    <property type="entry name" value="PEROXIDASE_1"/>
    <property type="match status" value="3"/>
</dbReference>
<dbReference type="InterPro" id="IPR033905">
    <property type="entry name" value="Secretory_peroxidase"/>
</dbReference>
<evidence type="ECO:0000256" key="4">
    <source>
        <dbReference type="ARBA" id="ARBA00012313"/>
    </source>
</evidence>
<evidence type="ECO:0000259" key="22">
    <source>
        <dbReference type="PROSITE" id="PS50927"/>
    </source>
</evidence>
<feature type="signal peptide" evidence="20">
    <location>
        <begin position="1"/>
        <end position="27"/>
    </location>
</feature>
<feature type="domain" description="Plant heme peroxidase family profile" evidence="21">
    <location>
        <begin position="520"/>
        <end position="764"/>
    </location>
</feature>
<feature type="chain" id="PRO_5035261493" description="peroxidase" evidence="20">
    <location>
        <begin position="28"/>
        <end position="2087"/>
    </location>
</feature>
<feature type="domain" description="Bulb-type lectin" evidence="22">
    <location>
        <begin position="42"/>
        <end position="166"/>
    </location>
</feature>
<feature type="binding site" evidence="16">
    <location>
        <position position="1425"/>
    </location>
    <ligand>
        <name>Ca(2+)</name>
        <dbReference type="ChEBI" id="CHEBI:29108"/>
        <label>1</label>
    </ligand>
</feature>
<dbReference type="InterPro" id="IPR036426">
    <property type="entry name" value="Bulb-type_lectin_dom_sf"/>
</dbReference>
<evidence type="ECO:0000256" key="10">
    <source>
        <dbReference type="ARBA" id="ARBA00023002"/>
    </source>
</evidence>
<dbReference type="PROSITE" id="PS50927">
    <property type="entry name" value="BULB_LECTIN"/>
    <property type="match status" value="1"/>
</dbReference>
<protein>
    <recommendedName>
        <fullName evidence="4">peroxidase</fullName>
        <ecNumber evidence="4">1.11.1.7</ecNumber>
    </recommendedName>
</protein>
<keyword evidence="6" id="KW-0349">Heme</keyword>
<name>A0A8J5YLN3_9ROSI</name>
<evidence type="ECO:0000256" key="20">
    <source>
        <dbReference type="SAM" id="SignalP"/>
    </source>
</evidence>
<feature type="binding site" evidence="16">
    <location>
        <position position="1550"/>
    </location>
    <ligand>
        <name>Ca(2+)</name>
        <dbReference type="ChEBI" id="CHEBI:29108"/>
        <label>2</label>
    </ligand>
</feature>
<accession>A0A8J5YLN3</accession>
<evidence type="ECO:0000313" key="24">
    <source>
        <dbReference type="Proteomes" id="UP000701853"/>
    </source>
</evidence>
<dbReference type="FunFam" id="1.10.520.10:FF:000009">
    <property type="entry name" value="Peroxidase"/>
    <property type="match status" value="2"/>
</dbReference>
<feature type="disulfide bond" evidence="18">
    <location>
        <begin position="1423"/>
        <end position="1428"/>
    </location>
</feature>
<feature type="binding site" evidence="16">
    <location>
        <position position="1422"/>
    </location>
    <ligand>
        <name>Ca(2+)</name>
        <dbReference type="ChEBI" id="CHEBI:29108"/>
        <label>1</label>
    </ligand>
</feature>
<keyword evidence="8 20" id="KW-0732">Signal</keyword>
<dbReference type="GO" id="GO:0046872">
    <property type="term" value="F:metal ion binding"/>
    <property type="evidence" value="ECO:0007669"/>
    <property type="project" value="UniProtKB-KW"/>
</dbReference>
<dbReference type="PROSITE" id="PS00436">
    <property type="entry name" value="PEROXIDASE_2"/>
    <property type="match status" value="3"/>
</dbReference>
<keyword evidence="5" id="KW-0575">Peroxidase</keyword>
<dbReference type="PANTHER" id="PTHR31388">
    <property type="entry name" value="PEROXIDASE 72-RELATED"/>
    <property type="match status" value="1"/>
</dbReference>
<evidence type="ECO:0000259" key="21">
    <source>
        <dbReference type="PROSITE" id="PS50873"/>
    </source>
</evidence>
<evidence type="ECO:0000256" key="3">
    <source>
        <dbReference type="ARBA" id="ARBA00006873"/>
    </source>
</evidence>
<comment type="cofactor">
    <cofactor evidence="16">
        <name>heme b</name>
        <dbReference type="ChEBI" id="CHEBI:60344"/>
    </cofactor>
    <text evidence="16">Binds 1 heme b (iron(II)-protoporphyrin IX) group per subunit.</text>
</comment>
<evidence type="ECO:0000256" key="16">
    <source>
        <dbReference type="PIRSR" id="PIRSR600823-3"/>
    </source>
</evidence>
<feature type="domain" description="Plant heme peroxidase family profile" evidence="21">
    <location>
        <begin position="1380"/>
        <end position="1673"/>
    </location>
</feature>
<comment type="function">
    <text evidence="2">Removal of H(2)O(2), oxidation of toxic reductants, biosynthesis and degradation of lignin, suberization, auxin catabolism, response to environmental stresses such as wounding, pathogen attack and oxidative stress. These functions might be dependent on each isozyme/isoform in each plant tissue.</text>
</comment>
<keyword evidence="12 18" id="KW-1015">Disulfide bond</keyword>
<dbReference type="SMART" id="SM00108">
    <property type="entry name" value="B_lectin"/>
    <property type="match status" value="1"/>
</dbReference>
<feature type="domain" description="Plant heme peroxidase family profile" evidence="21">
    <location>
        <begin position="1707"/>
        <end position="2000"/>
    </location>
</feature>
<feature type="binding site" evidence="16">
    <location>
        <position position="1427"/>
    </location>
    <ligand>
        <name>Ca(2+)</name>
        <dbReference type="ChEBI" id="CHEBI:29108"/>
        <label>1</label>
    </ligand>
</feature>
<dbReference type="PANTHER" id="PTHR31388:SF225">
    <property type="entry name" value="PEROXIDASE"/>
    <property type="match status" value="1"/>
</dbReference>
<comment type="catalytic activity">
    <reaction evidence="1">
        <text>2 a phenolic donor + H2O2 = 2 a phenolic radical donor + 2 H2O</text>
        <dbReference type="Rhea" id="RHEA:56136"/>
        <dbReference type="ChEBI" id="CHEBI:15377"/>
        <dbReference type="ChEBI" id="CHEBI:16240"/>
        <dbReference type="ChEBI" id="CHEBI:139520"/>
        <dbReference type="ChEBI" id="CHEBI:139521"/>
        <dbReference type="EC" id="1.11.1.7"/>
    </reaction>
</comment>
<dbReference type="InterPro" id="IPR002016">
    <property type="entry name" value="Haem_peroxidase"/>
</dbReference>
<keyword evidence="9 16" id="KW-0106">Calcium</keyword>
<gene>
    <name evidence="23" type="ORF">CXB51_022875</name>
</gene>
<dbReference type="Proteomes" id="UP000701853">
    <property type="component" value="Chromosome 9"/>
</dbReference>
<evidence type="ECO:0000256" key="9">
    <source>
        <dbReference type="ARBA" id="ARBA00022837"/>
    </source>
</evidence>
<dbReference type="InterPro" id="IPR019793">
    <property type="entry name" value="Peroxidases_heam-ligand_BS"/>
</dbReference>
<feature type="binding site" evidence="16">
    <location>
        <position position="1601"/>
    </location>
    <ligand>
        <name>Ca(2+)</name>
        <dbReference type="ChEBI" id="CHEBI:29108"/>
        <label>2</label>
    </ligand>
</feature>
<feature type="binding site" evidence="16">
    <location>
        <position position="1431"/>
    </location>
    <ligand>
        <name>Ca(2+)</name>
        <dbReference type="ChEBI" id="CHEBI:29108"/>
        <label>1</label>
    </ligand>
</feature>
<dbReference type="GO" id="GO:0140825">
    <property type="term" value="F:lactoperoxidase activity"/>
    <property type="evidence" value="ECO:0007669"/>
    <property type="project" value="UniProtKB-EC"/>
</dbReference>
<organism evidence="23 24">
    <name type="scientific">Gossypium anomalum</name>
    <dbReference type="NCBI Taxonomy" id="47600"/>
    <lineage>
        <taxon>Eukaryota</taxon>
        <taxon>Viridiplantae</taxon>
        <taxon>Streptophyta</taxon>
        <taxon>Embryophyta</taxon>
        <taxon>Tracheophyta</taxon>
        <taxon>Spermatophyta</taxon>
        <taxon>Magnoliopsida</taxon>
        <taxon>eudicotyledons</taxon>
        <taxon>Gunneridae</taxon>
        <taxon>Pentapetalae</taxon>
        <taxon>rosids</taxon>
        <taxon>malvids</taxon>
        <taxon>Malvales</taxon>
        <taxon>Malvaceae</taxon>
        <taxon>Malvoideae</taxon>
        <taxon>Gossypium</taxon>
    </lineage>
</organism>
<evidence type="ECO:0000256" key="17">
    <source>
        <dbReference type="PIRSR" id="PIRSR600823-4"/>
    </source>
</evidence>
<dbReference type="EC" id="1.11.1.7" evidence="4"/>
<keyword evidence="10" id="KW-0560">Oxidoreductase</keyword>
<dbReference type="Pfam" id="PF01453">
    <property type="entry name" value="B_lectin"/>
    <property type="match status" value="1"/>
</dbReference>
<evidence type="ECO:0000313" key="23">
    <source>
        <dbReference type="EMBL" id="KAG8484452.1"/>
    </source>
</evidence>
<evidence type="ECO:0000256" key="7">
    <source>
        <dbReference type="ARBA" id="ARBA00022723"/>
    </source>
</evidence>
<feature type="disulfide bond" evidence="18">
    <location>
        <begin position="1477"/>
        <end position="1669"/>
    </location>
</feature>
<feature type="binding site" evidence="16">
    <location>
        <position position="1443"/>
    </location>
    <ligand>
        <name>Ca(2+)</name>
        <dbReference type="ChEBI" id="CHEBI:29108"/>
        <label>1</label>
    </ligand>
</feature>
<dbReference type="GO" id="GO:0042744">
    <property type="term" value="P:hydrogen peroxide catabolic process"/>
    <property type="evidence" value="ECO:0007669"/>
    <property type="project" value="InterPro"/>
</dbReference>
<dbReference type="CDD" id="cd00693">
    <property type="entry name" value="secretory_peroxidase"/>
    <property type="match status" value="3"/>
</dbReference>
<keyword evidence="11 16" id="KW-0408">Iron</keyword>
<evidence type="ECO:0000256" key="19">
    <source>
        <dbReference type="SAM" id="MobiDB-lite"/>
    </source>
</evidence>
<evidence type="ECO:0000256" key="11">
    <source>
        <dbReference type="ARBA" id="ARBA00023004"/>
    </source>
</evidence>
<keyword evidence="7 16" id="KW-0479">Metal-binding</keyword>
<dbReference type="SUPFAM" id="SSF48113">
    <property type="entry name" value="Heme-dependent peroxidases"/>
    <property type="match status" value="4"/>
</dbReference>
<comment type="cofactor">
    <cofactor evidence="16">
        <name>Ca(2+)</name>
        <dbReference type="ChEBI" id="CHEBI:29108"/>
    </cofactor>
    <text evidence="16">Binds 2 calcium ions per subunit.</text>
</comment>
<evidence type="ECO:0000256" key="6">
    <source>
        <dbReference type="ARBA" id="ARBA00022617"/>
    </source>
</evidence>
<dbReference type="InterPro" id="IPR001480">
    <property type="entry name" value="Bulb-type_lectin_dom"/>
</dbReference>
<evidence type="ECO:0000256" key="2">
    <source>
        <dbReference type="ARBA" id="ARBA00002322"/>
    </source>
</evidence>
<dbReference type="OrthoDB" id="1693301at2759"/>
<evidence type="ECO:0000256" key="5">
    <source>
        <dbReference type="ARBA" id="ARBA00022559"/>
    </source>
</evidence>
<dbReference type="InterPro" id="IPR019794">
    <property type="entry name" value="Peroxidases_AS"/>
</dbReference>
<feature type="active site" description="Proton acceptor" evidence="14">
    <location>
        <position position="1421"/>
    </location>
</feature>
<dbReference type="Gene3D" id="1.10.520.10">
    <property type="match status" value="4"/>
</dbReference>
<feature type="binding site" evidence="16">
    <location>
        <position position="1429"/>
    </location>
    <ligand>
        <name>Ca(2+)</name>
        <dbReference type="ChEBI" id="CHEBI:29108"/>
        <label>1</label>
    </ligand>
</feature>
<feature type="disulfide bond" evidence="18">
    <location>
        <begin position="1390"/>
        <end position="1470"/>
    </location>
</feature>
<dbReference type="InterPro" id="IPR000823">
    <property type="entry name" value="Peroxidase_pln"/>
</dbReference>
<evidence type="ECO:0000256" key="12">
    <source>
        <dbReference type="ARBA" id="ARBA00023157"/>
    </source>
</evidence>